<gene>
    <name evidence="1" type="ORF">XpruCFBP8353_02060</name>
    <name evidence="2" type="ORF">XpruCFBP8354_02060</name>
</gene>
<evidence type="ECO:0000313" key="1">
    <source>
        <dbReference type="EMBL" id="PKV13918.1"/>
    </source>
</evidence>
<reference evidence="3 4" key="1">
    <citation type="submission" date="2017-11" db="EMBL/GenBank/DDBJ databases">
        <title>Xanthomonas prunicola sp. nov., a novel pathogen that affects nectarine (Prunus persica var. nectarine) trees.</title>
        <authorList>
            <person name="Lopez M."/>
            <person name="Lopez-Soriano P."/>
            <person name="Garita-Cambronero J."/>
            <person name="Beltran C."/>
            <person name="Taghouti G."/>
            <person name="Portier P."/>
            <person name="Cubero J."/>
            <person name="Fischer-Le Saux M."/>
            <person name="Marco-Noales E."/>
        </authorList>
    </citation>
    <scope>NUCLEOTIDE SEQUENCE [LARGE SCALE GENOMIC DNA]</scope>
    <source>
        <strain evidence="1 3">CFBP8353</strain>
        <strain evidence="2 4">CFBP8354</strain>
    </source>
</reference>
<accession>A0A2N3RN56</accession>
<dbReference type="EMBL" id="PHKV01000001">
    <property type="protein sequence ID" value="PKV13918.1"/>
    <property type="molecule type" value="Genomic_DNA"/>
</dbReference>
<organism evidence="1 3">
    <name type="scientific">Xanthomonas prunicola</name>
    <dbReference type="NCBI Taxonomy" id="2053930"/>
    <lineage>
        <taxon>Bacteria</taxon>
        <taxon>Pseudomonadati</taxon>
        <taxon>Pseudomonadota</taxon>
        <taxon>Gammaproteobacteria</taxon>
        <taxon>Lysobacterales</taxon>
        <taxon>Lysobacteraceae</taxon>
        <taxon>Xanthomonas</taxon>
    </lineage>
</organism>
<dbReference type="Proteomes" id="UP000233720">
    <property type="component" value="Unassembled WGS sequence"/>
</dbReference>
<dbReference type="AlphaFoldDB" id="A0A2N3RN56"/>
<keyword evidence="4" id="KW-1185">Reference proteome</keyword>
<name>A0A2N3RN56_9XANT</name>
<comment type="caution">
    <text evidence="1">The sequence shown here is derived from an EMBL/GenBank/DDBJ whole genome shotgun (WGS) entry which is preliminary data.</text>
</comment>
<dbReference type="RefSeq" id="WP_101361703.1">
    <property type="nucleotide sequence ID" value="NZ_PHKV01000001.1"/>
</dbReference>
<dbReference type="EMBL" id="PHKW01000001">
    <property type="protein sequence ID" value="PKV18198.1"/>
    <property type="molecule type" value="Genomic_DNA"/>
</dbReference>
<protein>
    <submittedName>
        <fullName evidence="1">Uncharacterized protein</fullName>
    </submittedName>
</protein>
<dbReference type="Proteomes" id="UP000233748">
    <property type="component" value="Unassembled WGS sequence"/>
</dbReference>
<proteinExistence type="predicted"/>
<evidence type="ECO:0000313" key="4">
    <source>
        <dbReference type="Proteomes" id="UP000233748"/>
    </source>
</evidence>
<dbReference type="OrthoDB" id="7051268at2"/>
<sequence>MKESPEQEQLRRAISGELTKRINDAARYPNVRSAVIQALGTIQDRIAGLCIAVRERFMLRDDQPLARFYIKGGNAFTACIDLLQGQDQHLFDSGSSDWDTQVAIDPWLPTSVQDALHAEIEDIVVDEMRKVGVLIAFELSLLTALESPLSEQLYPIPRAQWSPNAVDVRCLVTCDAPQTLRRVFERDRTGLSAYTGVEIAKIGERDTPSPPGIVLNDGIKPFVLYRLGYTWHATLMETYADRIVSEPASPRGILMELIDVSLPRRDTIEAIAIWSEMENAHLTIATAGGTQERWQLPLPDLDYHLRENLLMLCEIASDPLALGAHKEAKRRERVAAIHAWYASRAQLRHFQDVLDAMAGRHVGQAGDDATALINALMASVRARTLGAAPDYVNGQPTDATRTRILAARYGTGTLLTLLSASFTAPVVLSAAFSDDLQLMSILAQSPYLAIDRLRFSGVDMAAVARVTHKQLRGLDIAAFEQAVGHWLGEDVNILAQPHNTPRVGGISYECTLVVFVNNKKPPFAKTAVAFLTLTTATEAQAPFYSSPSDRANTYAALPDIDGQRKAAAALIGEFVLRDLLSKQHETIKTLLPNA</sequence>
<evidence type="ECO:0000313" key="3">
    <source>
        <dbReference type="Proteomes" id="UP000233720"/>
    </source>
</evidence>
<evidence type="ECO:0000313" key="2">
    <source>
        <dbReference type="EMBL" id="PKV18198.1"/>
    </source>
</evidence>